<dbReference type="InterPro" id="IPR028082">
    <property type="entry name" value="Peripla_BP_I"/>
</dbReference>
<dbReference type="InterPro" id="IPR010982">
    <property type="entry name" value="Lambda_DNA-bd_dom_sf"/>
</dbReference>
<sequence>MDKKTFTIYDIAEATNVSPATVSRVLNGNYPVSKKTKEKVLAKIQEYNFQPNSIARSLSKKETKMIGLILPDITNPFFSSFCMELEKYARKKGYTIFLCNSMNDSEMESVYLKILSERQVEGIIMMGGRINKSLTDTEEASEVQEVMKKIPILMVNGEMAGVDCFKVKSDELLGMKMIVEHLVEMGHKKIGLLGGKQGITSTDIKVEGFRQNLVDNGLVYHPEWHIYSGFSVGSGQKAMDMLLENKELPTAIICMNDMIASGALVACNQQQINPKKFAFVGYDDSFVADILTPSLTSINHDYEKLGRVALDLIINAKNEQEVPEVTKEVTIEPFLTKRNSTDW</sequence>
<dbReference type="GO" id="GO:0000976">
    <property type="term" value="F:transcription cis-regulatory region binding"/>
    <property type="evidence" value="ECO:0007669"/>
    <property type="project" value="TreeGrafter"/>
</dbReference>
<evidence type="ECO:0000256" key="1">
    <source>
        <dbReference type="ARBA" id="ARBA00023015"/>
    </source>
</evidence>
<dbReference type="InterPro" id="IPR046335">
    <property type="entry name" value="LacI/GalR-like_sensor"/>
</dbReference>
<dbReference type="CDD" id="cd06267">
    <property type="entry name" value="PBP1_LacI_sugar_binding-like"/>
    <property type="match status" value="1"/>
</dbReference>
<organism evidence="5 6">
    <name type="scientific">Priestia megaterium</name>
    <name type="common">Bacillus megaterium</name>
    <dbReference type="NCBI Taxonomy" id="1404"/>
    <lineage>
        <taxon>Bacteria</taxon>
        <taxon>Bacillati</taxon>
        <taxon>Bacillota</taxon>
        <taxon>Bacilli</taxon>
        <taxon>Bacillales</taxon>
        <taxon>Bacillaceae</taxon>
        <taxon>Priestia</taxon>
    </lineage>
</organism>
<evidence type="ECO:0000313" key="5">
    <source>
        <dbReference type="EMBL" id="QIZ08097.1"/>
    </source>
</evidence>
<dbReference type="InterPro" id="IPR000843">
    <property type="entry name" value="HTH_LacI"/>
</dbReference>
<evidence type="ECO:0000256" key="2">
    <source>
        <dbReference type="ARBA" id="ARBA00023125"/>
    </source>
</evidence>
<dbReference type="PROSITE" id="PS00356">
    <property type="entry name" value="HTH_LACI_1"/>
    <property type="match status" value="1"/>
</dbReference>
<gene>
    <name evidence="5" type="ORF">HFZ78_16280</name>
</gene>
<dbReference type="Gene3D" id="3.40.50.2300">
    <property type="match status" value="2"/>
</dbReference>
<reference evidence="5 6" key="1">
    <citation type="submission" date="2020-04" db="EMBL/GenBank/DDBJ databases">
        <title>Genome-Wide Identification of 5-Methylcytosine Sites in Bacterial Genomes By High-Throughput Sequencing of MspJI Restriction Fragments.</title>
        <authorList>
            <person name="Wu V."/>
        </authorList>
    </citation>
    <scope>NUCLEOTIDE SEQUENCE [LARGE SCALE GENOMIC DNA]</scope>
    <source>
        <strain evidence="5 6">S2</strain>
    </source>
</reference>
<dbReference type="PANTHER" id="PTHR30146">
    <property type="entry name" value="LACI-RELATED TRANSCRIPTIONAL REPRESSOR"/>
    <property type="match status" value="1"/>
</dbReference>
<evidence type="ECO:0000313" key="6">
    <source>
        <dbReference type="Proteomes" id="UP000501868"/>
    </source>
</evidence>
<dbReference type="CDD" id="cd01392">
    <property type="entry name" value="HTH_LacI"/>
    <property type="match status" value="1"/>
</dbReference>
<dbReference type="Pfam" id="PF00356">
    <property type="entry name" value="LacI"/>
    <property type="match status" value="1"/>
</dbReference>
<name>A0A6H1P3V9_PRIMG</name>
<dbReference type="SUPFAM" id="SSF53822">
    <property type="entry name" value="Periplasmic binding protein-like I"/>
    <property type="match status" value="1"/>
</dbReference>
<dbReference type="GO" id="GO:0003700">
    <property type="term" value="F:DNA-binding transcription factor activity"/>
    <property type="evidence" value="ECO:0007669"/>
    <property type="project" value="TreeGrafter"/>
</dbReference>
<feature type="domain" description="HTH lacI-type" evidence="4">
    <location>
        <begin position="6"/>
        <end position="60"/>
    </location>
</feature>
<accession>A0A6H1P3V9</accession>
<dbReference type="Proteomes" id="UP000501868">
    <property type="component" value="Chromosome"/>
</dbReference>
<keyword evidence="3" id="KW-0804">Transcription</keyword>
<reference evidence="5 6" key="2">
    <citation type="submission" date="2020-04" db="EMBL/GenBank/DDBJ databases">
        <authorList>
            <person name="Fomenkov A."/>
            <person name="Anton B.P."/>
            <person name="Roberts R.J."/>
        </authorList>
    </citation>
    <scope>NUCLEOTIDE SEQUENCE [LARGE SCALE GENOMIC DNA]</scope>
    <source>
        <strain evidence="5 6">S2</strain>
    </source>
</reference>
<dbReference type="AlphaFoldDB" id="A0A6H1P3V9"/>
<dbReference type="Pfam" id="PF13377">
    <property type="entry name" value="Peripla_BP_3"/>
    <property type="match status" value="1"/>
</dbReference>
<evidence type="ECO:0000259" key="4">
    <source>
        <dbReference type="PROSITE" id="PS50932"/>
    </source>
</evidence>
<dbReference type="Gene3D" id="1.10.260.40">
    <property type="entry name" value="lambda repressor-like DNA-binding domains"/>
    <property type="match status" value="1"/>
</dbReference>
<dbReference type="SUPFAM" id="SSF47413">
    <property type="entry name" value="lambda repressor-like DNA-binding domains"/>
    <property type="match status" value="1"/>
</dbReference>
<evidence type="ECO:0000256" key="3">
    <source>
        <dbReference type="ARBA" id="ARBA00023163"/>
    </source>
</evidence>
<keyword evidence="2" id="KW-0238">DNA-binding</keyword>
<dbReference type="PANTHER" id="PTHR30146:SF150">
    <property type="entry name" value="ARABINOSE METABOLISM TRANSCRIPTIONAL REPRESSOR"/>
    <property type="match status" value="1"/>
</dbReference>
<dbReference type="EMBL" id="CP051128">
    <property type="protein sequence ID" value="QIZ08097.1"/>
    <property type="molecule type" value="Genomic_DNA"/>
</dbReference>
<protein>
    <submittedName>
        <fullName evidence="5">LacI family transcriptional regulator</fullName>
    </submittedName>
</protein>
<dbReference type="SMART" id="SM00354">
    <property type="entry name" value="HTH_LACI"/>
    <property type="match status" value="1"/>
</dbReference>
<proteinExistence type="predicted"/>
<keyword evidence="1" id="KW-0805">Transcription regulation</keyword>
<dbReference type="PROSITE" id="PS50932">
    <property type="entry name" value="HTH_LACI_2"/>
    <property type="match status" value="1"/>
</dbReference>